<feature type="domain" description="Dam-replacing protein HTH" evidence="1">
    <location>
        <begin position="16"/>
        <end position="70"/>
    </location>
</feature>
<evidence type="ECO:0000313" key="2">
    <source>
        <dbReference type="EMBL" id="QHT39001.1"/>
    </source>
</evidence>
<reference evidence="2" key="1">
    <citation type="journal article" date="2020" name="Nature">
        <title>Giant virus diversity and host interactions through global metagenomics.</title>
        <authorList>
            <person name="Schulz F."/>
            <person name="Roux S."/>
            <person name="Paez-Espino D."/>
            <person name="Jungbluth S."/>
            <person name="Walsh D.A."/>
            <person name="Denef V.J."/>
            <person name="McMahon K.D."/>
            <person name="Konstantinidis K.T."/>
            <person name="Eloe-Fadrosh E.A."/>
            <person name="Kyrpides N.C."/>
            <person name="Woyke T."/>
        </authorList>
    </citation>
    <scope>NUCLEOTIDE SEQUENCE</scope>
    <source>
        <strain evidence="2">GVMAG-S-ERX556126-94</strain>
    </source>
</reference>
<accession>A0A6C0FDP9</accession>
<sequence>MTWKSEIKKEIVKHGLDLGTFTLQEFYRYSLTHFENIYKDNTTCEASIRANLQKLRDEGYLIFIEKGVYKVSSIENKEFIEFVERYHKK</sequence>
<dbReference type="Pfam" id="PF17726">
    <property type="entry name" value="DpnI_C"/>
    <property type="match status" value="1"/>
</dbReference>
<dbReference type="InterPro" id="IPR036388">
    <property type="entry name" value="WH-like_DNA-bd_sf"/>
</dbReference>
<evidence type="ECO:0000259" key="1">
    <source>
        <dbReference type="Pfam" id="PF17726"/>
    </source>
</evidence>
<proteinExistence type="predicted"/>
<dbReference type="Gene3D" id="1.10.10.10">
    <property type="entry name" value="Winged helix-like DNA-binding domain superfamily/Winged helix DNA-binding domain"/>
    <property type="match status" value="1"/>
</dbReference>
<protein>
    <recommendedName>
        <fullName evidence="1">Dam-replacing protein HTH domain-containing protein</fullName>
    </recommendedName>
</protein>
<name>A0A6C0FDP9_9ZZZZ</name>
<dbReference type="EMBL" id="MN738838">
    <property type="protein sequence ID" value="QHT39001.1"/>
    <property type="molecule type" value="Genomic_DNA"/>
</dbReference>
<dbReference type="AlphaFoldDB" id="A0A6C0FDP9"/>
<dbReference type="InterPro" id="IPR041368">
    <property type="entry name" value="DRP_C"/>
</dbReference>
<organism evidence="2">
    <name type="scientific">viral metagenome</name>
    <dbReference type="NCBI Taxonomy" id="1070528"/>
    <lineage>
        <taxon>unclassified sequences</taxon>
        <taxon>metagenomes</taxon>
        <taxon>organismal metagenomes</taxon>
    </lineage>
</organism>